<keyword evidence="4" id="KW-1185">Reference proteome</keyword>
<organism evidence="3 4">
    <name type="scientific">Colletotrichum phormii</name>
    <dbReference type="NCBI Taxonomy" id="359342"/>
    <lineage>
        <taxon>Eukaryota</taxon>
        <taxon>Fungi</taxon>
        <taxon>Dikarya</taxon>
        <taxon>Ascomycota</taxon>
        <taxon>Pezizomycotina</taxon>
        <taxon>Sordariomycetes</taxon>
        <taxon>Hypocreomycetidae</taxon>
        <taxon>Glomerellales</taxon>
        <taxon>Glomerellaceae</taxon>
        <taxon>Colletotrichum</taxon>
        <taxon>Colletotrichum acutatum species complex</taxon>
    </lineage>
</organism>
<protein>
    <submittedName>
        <fullName evidence="3">Uncharacterized protein</fullName>
    </submittedName>
</protein>
<reference evidence="3" key="1">
    <citation type="submission" date="2021-06" db="EMBL/GenBank/DDBJ databases">
        <title>Comparative genomics, transcriptomics and evolutionary studies reveal genomic signatures of adaptation to plant cell wall in hemibiotrophic fungi.</title>
        <authorList>
            <consortium name="DOE Joint Genome Institute"/>
            <person name="Baroncelli R."/>
            <person name="Diaz J.F."/>
            <person name="Benocci T."/>
            <person name="Peng M."/>
            <person name="Battaglia E."/>
            <person name="Haridas S."/>
            <person name="Andreopoulos W."/>
            <person name="Labutti K."/>
            <person name="Pangilinan J."/>
            <person name="Floch G.L."/>
            <person name="Makela M.R."/>
            <person name="Henrissat B."/>
            <person name="Grigoriev I.V."/>
            <person name="Crouch J.A."/>
            <person name="De Vries R.P."/>
            <person name="Sukno S.A."/>
            <person name="Thon M.R."/>
        </authorList>
    </citation>
    <scope>NUCLEOTIDE SEQUENCE</scope>
    <source>
        <strain evidence="3">CBS 102054</strain>
    </source>
</reference>
<evidence type="ECO:0000256" key="2">
    <source>
        <dbReference type="SAM" id="Phobius"/>
    </source>
</evidence>
<dbReference type="GeneID" id="85466351"/>
<comment type="caution">
    <text evidence="3">The sequence shown here is derived from an EMBL/GenBank/DDBJ whole genome shotgun (WGS) entry which is preliminary data.</text>
</comment>
<dbReference type="AlphaFoldDB" id="A0AAJ0E9N2"/>
<evidence type="ECO:0000313" key="3">
    <source>
        <dbReference type="EMBL" id="KAK1624164.1"/>
    </source>
</evidence>
<dbReference type="Proteomes" id="UP001243989">
    <property type="component" value="Unassembled WGS sequence"/>
</dbReference>
<keyword evidence="2" id="KW-0812">Transmembrane</keyword>
<gene>
    <name evidence="3" type="ORF">BDP81DRAFT_111925</name>
</gene>
<dbReference type="RefSeq" id="XP_060440159.1">
    <property type="nucleotide sequence ID" value="XM_060581489.1"/>
</dbReference>
<accession>A0AAJ0E9N2</accession>
<dbReference type="EMBL" id="JAHMHQ010000025">
    <property type="protein sequence ID" value="KAK1624164.1"/>
    <property type="molecule type" value="Genomic_DNA"/>
</dbReference>
<keyword evidence="2" id="KW-0472">Membrane</keyword>
<name>A0AAJ0E9N2_9PEZI</name>
<proteinExistence type="predicted"/>
<sequence>MVRGRNGRQRRTCHSSTLAGGYYVVVMPFIGRPNSICSFPKQWTNFPPSFLSTPRPSIPSHTFLYLTLTHLPNIFVPHSSFITGHPWPSSSSHSLTVCIFLLTLCCLPFFYRLLTDHAPPFLSNFLFFFPPFTPTSSSPSHTPRSKQLHPPSGKYWRP</sequence>
<evidence type="ECO:0000256" key="1">
    <source>
        <dbReference type="SAM" id="MobiDB-lite"/>
    </source>
</evidence>
<evidence type="ECO:0000313" key="4">
    <source>
        <dbReference type="Proteomes" id="UP001243989"/>
    </source>
</evidence>
<feature type="region of interest" description="Disordered" evidence="1">
    <location>
        <begin position="135"/>
        <end position="158"/>
    </location>
</feature>
<feature type="transmembrane region" description="Helical" evidence="2">
    <location>
        <begin position="94"/>
        <end position="114"/>
    </location>
</feature>
<keyword evidence="2" id="KW-1133">Transmembrane helix</keyword>